<protein>
    <submittedName>
        <fullName evidence="1">Host-nuclease inhibitor Gam family protein</fullName>
    </submittedName>
</protein>
<proteinExistence type="predicted"/>
<dbReference type="Pfam" id="PF07352">
    <property type="entry name" value="Phage_Mu_Gam"/>
    <property type="match status" value="1"/>
</dbReference>
<organism evidence="1 2">
    <name type="scientific">Ruficoccus amylovorans</name>
    <dbReference type="NCBI Taxonomy" id="1804625"/>
    <lineage>
        <taxon>Bacteria</taxon>
        <taxon>Pseudomonadati</taxon>
        <taxon>Verrucomicrobiota</taxon>
        <taxon>Opitutia</taxon>
        <taxon>Puniceicoccales</taxon>
        <taxon>Cerasicoccaceae</taxon>
        <taxon>Ruficoccus</taxon>
    </lineage>
</organism>
<accession>A0A842HAQ4</accession>
<dbReference type="Proteomes" id="UP000546464">
    <property type="component" value="Unassembled WGS sequence"/>
</dbReference>
<dbReference type="GO" id="GO:0042262">
    <property type="term" value="P:DNA protection"/>
    <property type="evidence" value="ECO:0007669"/>
    <property type="project" value="InterPro"/>
</dbReference>
<evidence type="ECO:0000313" key="2">
    <source>
        <dbReference type="Proteomes" id="UP000546464"/>
    </source>
</evidence>
<reference evidence="1 2" key="1">
    <citation type="submission" date="2020-07" db="EMBL/GenBank/DDBJ databases">
        <authorList>
            <person name="Feng X."/>
        </authorList>
    </citation>
    <scope>NUCLEOTIDE SEQUENCE [LARGE SCALE GENOMIC DNA]</scope>
    <source>
        <strain evidence="1 2">JCM31066</strain>
    </source>
</reference>
<dbReference type="InterPro" id="IPR009951">
    <property type="entry name" value="Host-nuc_inhib_Gam"/>
</dbReference>
<dbReference type="RefSeq" id="WP_185673703.1">
    <property type="nucleotide sequence ID" value="NZ_JACHVB010000004.1"/>
</dbReference>
<dbReference type="EMBL" id="JACHVB010000004">
    <property type="protein sequence ID" value="MBC2592664.1"/>
    <property type="molecule type" value="Genomic_DNA"/>
</dbReference>
<sequence>MKTTTTPKPRRRAAIANDLEFEQELDTVAALATGKSQLEAEKAAAQDALNERFDAQIKSVEAEIKAGVSRCATYADKHRERLFAGGKERTSATALAVYGWRAVPPALKTRSKVTWEKVTAKIKERCWRSFLRVREEPDKEVLERQSAETLRELGLKYEGGERFFVQNKGEA</sequence>
<name>A0A842HAQ4_9BACT</name>
<dbReference type="AlphaFoldDB" id="A0A842HAQ4"/>
<gene>
    <name evidence="1" type="ORF">H5P28_00160</name>
</gene>
<dbReference type="GO" id="GO:0003690">
    <property type="term" value="F:double-stranded DNA binding"/>
    <property type="evidence" value="ECO:0007669"/>
    <property type="project" value="InterPro"/>
</dbReference>
<evidence type="ECO:0000313" key="1">
    <source>
        <dbReference type="EMBL" id="MBC2592664.1"/>
    </source>
</evidence>
<comment type="caution">
    <text evidence="1">The sequence shown here is derived from an EMBL/GenBank/DDBJ whole genome shotgun (WGS) entry which is preliminary data.</text>
</comment>
<dbReference type="SUPFAM" id="SSF161266">
    <property type="entry name" value="Gam-like"/>
    <property type="match status" value="1"/>
</dbReference>
<keyword evidence="2" id="KW-1185">Reference proteome</keyword>